<dbReference type="EMBL" id="PELP01000550">
    <property type="protein sequence ID" value="RTH00370.1"/>
    <property type="molecule type" value="Genomic_DNA"/>
</dbReference>
<dbReference type="PROSITE" id="PS50818">
    <property type="entry name" value="INTEIN_C_TER"/>
    <property type="match status" value="1"/>
</dbReference>
<name>A0A430QYX5_THESC</name>
<evidence type="ECO:0000256" key="1">
    <source>
        <dbReference type="ARBA" id="ARBA00008071"/>
    </source>
</evidence>
<evidence type="ECO:0000256" key="14">
    <source>
        <dbReference type="ARBA" id="ARBA00047746"/>
    </source>
</evidence>
<dbReference type="InterPro" id="IPR036025">
    <property type="entry name" value="RtcB-like_sf"/>
</dbReference>
<dbReference type="SMART" id="SM00305">
    <property type="entry name" value="HintC"/>
    <property type="match status" value="1"/>
</dbReference>
<feature type="binding site" evidence="17">
    <location>
        <begin position="881"/>
        <end position="884"/>
    </location>
    <ligand>
        <name>GMP</name>
        <dbReference type="ChEBI" id="CHEBI:58115"/>
    </ligand>
</feature>
<evidence type="ECO:0000256" key="13">
    <source>
        <dbReference type="ARBA" id="ARBA00023211"/>
    </source>
</evidence>
<keyword evidence="11" id="KW-0651">Protein splicing</keyword>
<feature type="binding site" evidence="18">
    <location>
        <position position="95"/>
    </location>
    <ligand>
        <name>Mn(2+)</name>
        <dbReference type="ChEBI" id="CHEBI:29035"/>
        <label>1</label>
    </ligand>
</feature>
<dbReference type="InterPro" id="IPR027434">
    <property type="entry name" value="Homing_endonucl"/>
</dbReference>
<comment type="cofactor">
    <cofactor evidence="18 19">
        <name>Mn(2+)</name>
        <dbReference type="ChEBI" id="CHEBI:29035"/>
    </cofactor>
    <text evidence="18 19">Binds 2 manganese ions per subunit.</text>
</comment>
<dbReference type="EC" id="6.5.1.-" evidence="19"/>
<keyword evidence="4 18" id="KW-0479">Metal-binding</keyword>
<dbReference type="InterPro" id="IPR004042">
    <property type="entry name" value="Intein_endonuc_central"/>
</dbReference>
<feature type="binding site" evidence="17">
    <location>
        <begin position="685"/>
        <end position="689"/>
    </location>
    <ligand>
        <name>GMP</name>
        <dbReference type="ChEBI" id="CHEBI:58115"/>
    </ligand>
</feature>
<dbReference type="GO" id="GO:0016787">
    <property type="term" value="F:hydrolase activity"/>
    <property type="evidence" value="ECO:0007669"/>
    <property type="project" value="UniProtKB-KW"/>
</dbReference>
<dbReference type="InterPro" id="IPR006142">
    <property type="entry name" value="INTEIN"/>
</dbReference>
<evidence type="ECO:0000259" key="20">
    <source>
        <dbReference type="PROSITE" id="PS50819"/>
    </source>
</evidence>
<feature type="binding site" evidence="17">
    <location>
        <position position="862"/>
    </location>
    <ligand>
        <name>GMP</name>
        <dbReference type="ChEBI" id="CHEBI:58115"/>
    </ligand>
</feature>
<comment type="subunit">
    <text evidence="19">Monomer.</text>
</comment>
<dbReference type="PANTHER" id="PTHR11118">
    <property type="entry name" value="RNA-SPLICING LIGASE RTCB HOMOLOG"/>
    <property type="match status" value="1"/>
</dbReference>
<dbReference type="SMART" id="SM00306">
    <property type="entry name" value="HintN"/>
    <property type="match status" value="1"/>
</dbReference>
<dbReference type="PROSITE" id="PS01288">
    <property type="entry name" value="UPF0027"/>
    <property type="match status" value="1"/>
</dbReference>
<comment type="caution">
    <text evidence="21">The sequence shown here is derived from an EMBL/GenBank/DDBJ whole genome shotgun (WGS) entry which is preliminary data.</text>
</comment>
<feature type="domain" description="DOD-type homing endonuclease" evidence="20">
    <location>
        <begin position="249"/>
        <end position="413"/>
    </location>
</feature>
<dbReference type="GO" id="GO:0005525">
    <property type="term" value="F:GTP binding"/>
    <property type="evidence" value="ECO:0007669"/>
    <property type="project" value="UniProtKB-KW"/>
</dbReference>
<dbReference type="NCBIfam" id="TIGR01445">
    <property type="entry name" value="intein_Nterm"/>
    <property type="match status" value="1"/>
</dbReference>
<sequence length="958" mass="106181">MRFEKIAPYTYRIPRQGKMRVDAVSFASEEILKDLEGENYASLQQLMNVATLPGIVEPALAMPDIHWGYGFPIGGVAAFNPEEGGVVSPGGVGFDINCLPAGTRVLFHDRYTRPIEEVAREQEPLLTVWRLGEKAEAGKAFLLLSREAETLVRLRTEGGFILEATPDHPVYTPSGMRPIGTLKKGDQVAVHPFQGFPHEPPPSLTLLSEERAQALGLALGFPRAADVLKEKGLLPLQADHPHLPAILRLLGYALGDGTLYRSRGRGYLVLYGDEEGLLEAKEDLKRLGFQAGGPYVRVRNHSFRGRTFTYREASLKASSRALFLLLHALGLPEGPKAQTAFALPHWLFFIPAWLKANFLAGLFGAELSAPKWVSGHGYNLASPVLSQSKRKSLLGIGRTFMEDLARLMESLGLEVQSLREELDWEEPADPSHRFKLILRSTPENLSLLYERVGYAYAPQKAWLAQAAAFYLRLKKAHLEARETQAEEVLALRQAGLGPKRIAATLGLPRRFVERTLYEKRGGFRPWGFPTFPEFLQRAGPMLFDRVVAMETVPHGGRVYDLSMAHEGHNFVAEGFVVSNCGVRLLASHLTLEDLLPRQRELADTLYRLIPSGVGSERKDVRFSKKELKEILKEGAGWLIRRGFGYPEDLHFIESEGRLPWANPDKVSERAFERGAPQIGTLGSGNHFLEVQYVDQIYDEEAAEAFGLFPNQITVLIHTGSRGLGHQVCQDYVEKFLKAAPRYGIELVDKQLAAAPIKSPEGQDYLQAMAAAANFAFANRQLIAHFVREAFEAVGFPPREHGLRVLYDLAHNNAKFEEHGGRRVLVHRKGATRAFGPGNPEIPLEYRHVGQPVLVPGDMGRYSYVLAGTEKAMAVSFGSSCHGAGRKMSRHQAKRVAKERNLVKELAERGILVRAATKATVDEEMPEAYKDVSVVVEAVQGAGIGKKVARLRPLIVVKG</sequence>
<dbReference type="PROSITE" id="PS50819">
    <property type="entry name" value="INTEIN_ENDONUCLEASE"/>
    <property type="match status" value="1"/>
</dbReference>
<evidence type="ECO:0000256" key="7">
    <source>
        <dbReference type="ARBA" id="ARBA00022800"/>
    </source>
</evidence>
<dbReference type="InterPro" id="IPR036844">
    <property type="entry name" value="Hint_dom_sf"/>
</dbReference>
<dbReference type="GO" id="GO:0006314">
    <property type="term" value="P:intron homing"/>
    <property type="evidence" value="ECO:0007669"/>
    <property type="project" value="UniProtKB-KW"/>
</dbReference>
<evidence type="ECO:0000256" key="3">
    <source>
        <dbReference type="ARBA" id="ARBA00022722"/>
    </source>
</evidence>
<dbReference type="GO" id="GO:0004519">
    <property type="term" value="F:endonuclease activity"/>
    <property type="evidence" value="ECO:0007669"/>
    <property type="project" value="UniProtKB-KW"/>
</dbReference>
<keyword evidence="3" id="KW-0540">Nuclease</keyword>
<evidence type="ECO:0000256" key="10">
    <source>
        <dbReference type="ARBA" id="ARBA00022886"/>
    </source>
</evidence>
<evidence type="ECO:0000256" key="2">
    <source>
        <dbReference type="ARBA" id="ARBA00022598"/>
    </source>
</evidence>
<feature type="binding site" evidence="17">
    <location>
        <begin position="810"/>
        <end position="811"/>
    </location>
    <ligand>
        <name>GMP</name>
        <dbReference type="ChEBI" id="CHEBI:58115"/>
    </ligand>
</feature>
<keyword evidence="7" id="KW-0692">RNA repair</keyword>
<keyword evidence="13 18" id="KW-0464">Manganese</keyword>
<comment type="similarity">
    <text evidence="1 19">Belongs to the RtcB family.</text>
</comment>
<evidence type="ECO:0000313" key="21">
    <source>
        <dbReference type="EMBL" id="RTH00370.1"/>
    </source>
</evidence>
<dbReference type="GO" id="GO:0170057">
    <property type="term" value="F:RNA ligase (GTP) activity"/>
    <property type="evidence" value="ECO:0007669"/>
    <property type="project" value="UniProtKB-EC"/>
</dbReference>
<dbReference type="PANTHER" id="PTHR11118:SF1">
    <property type="entry name" value="RNA-SPLICING LIGASE RTCB HOMOLOG"/>
    <property type="match status" value="1"/>
</dbReference>
<dbReference type="InterPro" id="IPR003586">
    <property type="entry name" value="Hint_dom_C"/>
</dbReference>
<dbReference type="InterPro" id="IPR006141">
    <property type="entry name" value="Intein_N"/>
</dbReference>
<dbReference type="InterPro" id="IPR003587">
    <property type="entry name" value="Hint_dom_N"/>
</dbReference>
<evidence type="ECO:0000256" key="5">
    <source>
        <dbReference type="ARBA" id="ARBA00022741"/>
    </source>
</evidence>
<dbReference type="PRINTS" id="PR00379">
    <property type="entry name" value="INTEIN"/>
</dbReference>
<dbReference type="GO" id="GO:0046872">
    <property type="term" value="F:metal ion binding"/>
    <property type="evidence" value="ECO:0007669"/>
    <property type="project" value="UniProtKB-UniRule"/>
</dbReference>
<keyword evidence="12 17" id="KW-0342">GTP-binding</keyword>
<evidence type="ECO:0000256" key="9">
    <source>
        <dbReference type="ARBA" id="ARBA00022813"/>
    </source>
</evidence>
<dbReference type="FunFam" id="3.90.1860.10:FF:000001">
    <property type="entry name" value="tRNA-splicing ligase RtcB homolog"/>
    <property type="match status" value="1"/>
</dbReference>
<feature type="binding site" evidence="18">
    <location>
        <position position="717"/>
    </location>
    <ligand>
        <name>Mn(2+)</name>
        <dbReference type="ChEBI" id="CHEBI:29035"/>
        <label>2</label>
    </ligand>
</feature>
<keyword evidence="5 17" id="KW-0547">Nucleotide-binding</keyword>
<evidence type="ECO:0000256" key="6">
    <source>
        <dbReference type="ARBA" id="ARBA00022759"/>
    </source>
</evidence>
<evidence type="ECO:0000256" key="17">
    <source>
        <dbReference type="PIRSR" id="PIRSR601233-2"/>
    </source>
</evidence>
<evidence type="ECO:0000313" key="22">
    <source>
        <dbReference type="Proteomes" id="UP000286734"/>
    </source>
</evidence>
<protein>
    <recommendedName>
        <fullName evidence="19">tRNA-splicing ligase RtcB</fullName>
        <ecNumber evidence="19">6.5.1.-</ecNumber>
    </recommendedName>
</protein>
<keyword evidence="2 19" id="KW-0436">Ligase</keyword>
<evidence type="ECO:0000256" key="11">
    <source>
        <dbReference type="ARBA" id="ARBA00023000"/>
    </source>
</evidence>
<dbReference type="Pfam" id="PF01139">
    <property type="entry name" value="RtcB"/>
    <property type="match status" value="2"/>
</dbReference>
<dbReference type="CDD" id="cd00081">
    <property type="entry name" value="Hint"/>
    <property type="match status" value="1"/>
</dbReference>
<evidence type="ECO:0000256" key="16">
    <source>
        <dbReference type="PIRSR" id="PIRSR601233-1"/>
    </source>
</evidence>
<keyword evidence="10" id="KW-0404">Intron homing</keyword>
<dbReference type="Gene3D" id="3.10.28.10">
    <property type="entry name" value="Homing endonucleases"/>
    <property type="match status" value="1"/>
</dbReference>
<dbReference type="GO" id="GO:0016539">
    <property type="term" value="P:intein-mediated protein splicing"/>
    <property type="evidence" value="ECO:0007669"/>
    <property type="project" value="InterPro"/>
</dbReference>
<dbReference type="AlphaFoldDB" id="A0A430QYX5"/>
<keyword evidence="6" id="KW-0255">Endonuclease</keyword>
<organism evidence="21 22">
    <name type="scientific">Thermus scotoductus</name>
    <dbReference type="NCBI Taxonomy" id="37636"/>
    <lineage>
        <taxon>Bacteria</taxon>
        <taxon>Thermotogati</taxon>
        <taxon>Deinococcota</taxon>
        <taxon>Deinococci</taxon>
        <taxon>Thermales</taxon>
        <taxon>Thermaceae</taxon>
        <taxon>Thermus</taxon>
    </lineage>
</organism>
<evidence type="ECO:0000256" key="12">
    <source>
        <dbReference type="ARBA" id="ARBA00023134"/>
    </source>
</evidence>
<accession>A0A430QYX5</accession>
<dbReference type="Gene3D" id="3.90.1860.10">
    <property type="entry name" value="tRNA-splicing ligase RtcB"/>
    <property type="match status" value="2"/>
</dbReference>
<evidence type="ECO:0000256" key="8">
    <source>
        <dbReference type="ARBA" id="ARBA00022801"/>
    </source>
</evidence>
<keyword evidence="9" id="KW-0068">Autocatalytic cleavage</keyword>
<evidence type="ECO:0000256" key="18">
    <source>
        <dbReference type="PIRSR" id="PIRSR601233-3"/>
    </source>
</evidence>
<gene>
    <name evidence="19" type="primary">rtcB</name>
    <name evidence="21" type="ORF">CSW47_13905</name>
</gene>
<comment type="catalytic activity">
    <reaction evidence="15">
        <text>a 3'-end 2',3'-cyclophospho-ribonucleotide-RNA + a 5'-end dephospho-ribonucleoside-RNA + GTP + H2O = a ribonucleotidyl-ribonucleotide-RNA + GMP + diphosphate + H(+)</text>
        <dbReference type="Rhea" id="RHEA:68080"/>
        <dbReference type="Rhea" id="RHEA-COMP:10464"/>
        <dbReference type="Rhea" id="RHEA-COMP:13936"/>
        <dbReference type="Rhea" id="RHEA-COMP:17355"/>
        <dbReference type="ChEBI" id="CHEBI:15377"/>
        <dbReference type="ChEBI" id="CHEBI:15378"/>
        <dbReference type="ChEBI" id="CHEBI:33019"/>
        <dbReference type="ChEBI" id="CHEBI:37565"/>
        <dbReference type="ChEBI" id="CHEBI:58115"/>
        <dbReference type="ChEBI" id="CHEBI:83064"/>
        <dbReference type="ChEBI" id="CHEBI:138284"/>
        <dbReference type="ChEBI" id="CHEBI:173118"/>
        <dbReference type="EC" id="6.5.1.8"/>
    </reaction>
</comment>
<keyword evidence="8" id="KW-0378">Hydrolase</keyword>
<dbReference type="Proteomes" id="UP000286734">
    <property type="component" value="Unassembled WGS sequence"/>
</dbReference>
<feature type="active site" description="GMP-histidine intermediate" evidence="16">
    <location>
        <position position="881"/>
    </location>
</feature>
<feature type="binding site" evidence="17">
    <location>
        <position position="957"/>
    </location>
    <ligand>
        <name>GMP</name>
        <dbReference type="ChEBI" id="CHEBI:58115"/>
    </ligand>
</feature>
<dbReference type="PROSITE" id="PS50817">
    <property type="entry name" value="INTEIN_N_TER"/>
    <property type="match status" value="1"/>
</dbReference>
<dbReference type="SUPFAM" id="SSF103365">
    <property type="entry name" value="Hypothetical protein PH1602"/>
    <property type="match status" value="2"/>
</dbReference>
<reference evidence="21 22" key="1">
    <citation type="journal article" date="2019" name="Extremophiles">
        <title>Biogeography of thermophiles and predominance of Thermus scotoductus in domestic water heaters.</title>
        <authorList>
            <person name="Wilpiszeski R.L."/>
            <person name="Zhang Z."/>
            <person name="House C.H."/>
        </authorList>
    </citation>
    <scope>NUCLEOTIDE SEQUENCE [LARGE SCALE GENOMIC DNA]</scope>
    <source>
        <strain evidence="21 22">34_S34</strain>
    </source>
</reference>
<feature type="binding site" evidence="18">
    <location>
        <position position="810"/>
    </location>
    <ligand>
        <name>Mn(2+)</name>
        <dbReference type="ChEBI" id="CHEBI:29035"/>
        <label>2</label>
    </ligand>
</feature>
<dbReference type="SUPFAM" id="SSF51294">
    <property type="entry name" value="Hedgehog/intein (Hint) domain"/>
    <property type="match status" value="1"/>
</dbReference>
<dbReference type="GO" id="GO:0042245">
    <property type="term" value="P:RNA repair"/>
    <property type="evidence" value="ECO:0007669"/>
    <property type="project" value="UniProtKB-KW"/>
</dbReference>
<dbReference type="GO" id="GO:0003972">
    <property type="term" value="F:RNA ligase (ATP) activity"/>
    <property type="evidence" value="ECO:0007669"/>
    <property type="project" value="TreeGrafter"/>
</dbReference>
<evidence type="ECO:0000256" key="15">
    <source>
        <dbReference type="ARBA" id="ARBA00049514"/>
    </source>
</evidence>
<evidence type="ECO:0000256" key="19">
    <source>
        <dbReference type="RuleBase" id="RU371113"/>
    </source>
</evidence>
<dbReference type="InterPro" id="IPR030934">
    <property type="entry name" value="Intein_C"/>
</dbReference>
<dbReference type="InterPro" id="IPR001233">
    <property type="entry name" value="RtcB"/>
</dbReference>
<feature type="binding site" evidence="17">
    <location>
        <begin position="855"/>
        <end position="858"/>
    </location>
    <ligand>
        <name>GMP</name>
        <dbReference type="ChEBI" id="CHEBI:58115"/>
    </ligand>
</feature>
<dbReference type="GO" id="GO:0006396">
    <property type="term" value="P:RNA processing"/>
    <property type="evidence" value="ECO:0007669"/>
    <property type="project" value="InterPro"/>
</dbReference>
<evidence type="ECO:0000256" key="4">
    <source>
        <dbReference type="ARBA" id="ARBA00022723"/>
    </source>
</evidence>
<dbReference type="NCBIfam" id="TIGR01443">
    <property type="entry name" value="intein_Cterm"/>
    <property type="match status" value="1"/>
</dbReference>
<proteinExistence type="inferred from homology"/>
<feature type="binding site" evidence="18">
    <location>
        <position position="686"/>
    </location>
    <ligand>
        <name>Mn(2+)</name>
        <dbReference type="ChEBI" id="CHEBI:29035"/>
        <label>1</label>
    </ligand>
</feature>
<comment type="catalytic activity">
    <reaction evidence="14">
        <text>a 3'-end 3'-phospho-ribonucleotide-RNA + a 5'-end dephospho-ribonucleoside-RNA + GTP = a ribonucleotidyl-ribonucleotide-RNA + GMP + diphosphate</text>
        <dbReference type="Rhea" id="RHEA:68076"/>
        <dbReference type="Rhea" id="RHEA-COMP:10463"/>
        <dbReference type="Rhea" id="RHEA-COMP:13936"/>
        <dbReference type="Rhea" id="RHEA-COMP:17355"/>
        <dbReference type="ChEBI" id="CHEBI:33019"/>
        <dbReference type="ChEBI" id="CHEBI:37565"/>
        <dbReference type="ChEBI" id="CHEBI:58115"/>
        <dbReference type="ChEBI" id="CHEBI:83062"/>
        <dbReference type="ChEBI" id="CHEBI:138284"/>
        <dbReference type="ChEBI" id="CHEBI:173118"/>
        <dbReference type="EC" id="6.5.1.8"/>
    </reaction>
</comment>